<dbReference type="OrthoDB" id="4360026at2759"/>
<gene>
    <name evidence="2" type="ORF">SPSK_11023</name>
</gene>
<evidence type="ECO:0000313" key="2">
    <source>
        <dbReference type="EMBL" id="KJR87176.1"/>
    </source>
</evidence>
<dbReference type="EMBL" id="AXCR01000005">
    <property type="protein sequence ID" value="KJR87176.1"/>
    <property type="molecule type" value="Genomic_DNA"/>
</dbReference>
<reference evidence="2 3" key="1">
    <citation type="journal article" date="2014" name="BMC Genomics">
        <title>Comparative genomics of the major fungal agents of human and animal Sporotrichosis: Sporothrix schenckii and Sporothrix brasiliensis.</title>
        <authorList>
            <person name="Teixeira M.M."/>
            <person name="de Almeida L.G."/>
            <person name="Kubitschek-Barreira P."/>
            <person name="Alves F.L."/>
            <person name="Kioshima E.S."/>
            <person name="Abadio A.K."/>
            <person name="Fernandes L."/>
            <person name="Derengowski L.S."/>
            <person name="Ferreira K.S."/>
            <person name="Souza R.C."/>
            <person name="Ruiz J.C."/>
            <person name="de Andrade N.C."/>
            <person name="Paes H.C."/>
            <person name="Nicola A.M."/>
            <person name="Albuquerque P."/>
            <person name="Gerber A.L."/>
            <person name="Martins V.P."/>
            <person name="Peconick L.D."/>
            <person name="Neto A.V."/>
            <person name="Chaucanez C.B."/>
            <person name="Silva P.A."/>
            <person name="Cunha O.L."/>
            <person name="de Oliveira F.F."/>
            <person name="dos Santos T.C."/>
            <person name="Barros A.L."/>
            <person name="Soares M.A."/>
            <person name="de Oliveira L.M."/>
            <person name="Marini M.M."/>
            <person name="Villalobos-Duno H."/>
            <person name="Cunha M.M."/>
            <person name="de Hoog S."/>
            <person name="da Silveira J.F."/>
            <person name="Henrissat B."/>
            <person name="Nino-Vega G.A."/>
            <person name="Cisalpino P.S."/>
            <person name="Mora-Montes H.M."/>
            <person name="Almeida S.R."/>
            <person name="Stajich J.E."/>
            <person name="Lopes-Bezerra L.M."/>
            <person name="Vasconcelos A.T."/>
            <person name="Felipe M.S."/>
        </authorList>
    </citation>
    <scope>NUCLEOTIDE SEQUENCE [LARGE SCALE GENOMIC DNA]</scope>
    <source>
        <strain evidence="2 3">1099-18</strain>
    </source>
</reference>
<feature type="region of interest" description="Disordered" evidence="1">
    <location>
        <begin position="1"/>
        <end position="25"/>
    </location>
</feature>
<dbReference type="AlphaFoldDB" id="A0A0F2MG85"/>
<proteinExistence type="predicted"/>
<dbReference type="GeneID" id="27672520"/>
<accession>A0A0F2MG85</accession>
<dbReference type="RefSeq" id="XP_016589852.1">
    <property type="nucleotide sequence ID" value="XM_016737243.1"/>
</dbReference>
<evidence type="ECO:0000313" key="3">
    <source>
        <dbReference type="Proteomes" id="UP000033710"/>
    </source>
</evidence>
<protein>
    <submittedName>
        <fullName evidence="2">Uncharacterized protein</fullName>
    </submittedName>
</protein>
<evidence type="ECO:0000256" key="1">
    <source>
        <dbReference type="SAM" id="MobiDB-lite"/>
    </source>
</evidence>
<dbReference type="Proteomes" id="UP000033710">
    <property type="component" value="Unassembled WGS sequence"/>
</dbReference>
<name>A0A0F2MG85_SPOSC</name>
<dbReference type="KEGG" id="ssck:SPSK_11023"/>
<comment type="caution">
    <text evidence="2">The sequence shown here is derived from an EMBL/GenBank/DDBJ whole genome shotgun (WGS) entry which is preliminary data.</text>
</comment>
<dbReference type="VEuPathDB" id="FungiDB:SPSK_11023"/>
<reference evidence="2 3" key="2">
    <citation type="journal article" date="2015" name="Eukaryot. Cell">
        <title>Asexual propagation of a virulent clone complex in a human and feline outbreak of sporotrichosis.</title>
        <authorList>
            <person name="Teixeira Mde M."/>
            <person name="Rodrigues A.M."/>
            <person name="Tsui C.K."/>
            <person name="de Almeida L.G."/>
            <person name="Van Diepeningen A.D."/>
            <person name="van den Ende B.G."/>
            <person name="Fernandes G.F."/>
            <person name="Kano R."/>
            <person name="Hamelin R.C."/>
            <person name="Lopes-Bezerra L.M."/>
            <person name="Vasconcelos A.T."/>
            <person name="de Hoog S."/>
            <person name="de Camargo Z.P."/>
            <person name="Felipe M.S."/>
        </authorList>
    </citation>
    <scope>NUCLEOTIDE SEQUENCE [LARGE SCALE GENOMIC DNA]</scope>
    <source>
        <strain evidence="2 3">1099-18</strain>
    </source>
</reference>
<sequence length="545" mass="61494">MPSPWRFIADTESESETNDDGYGGADKETVQLQALRGEVVPALPSLKDETLQRCVIHGVRHHAEYASSPEILEICASRQYPAIVRARHARLIMSDVIPQDMGDDNEADRETLPYCIWYPDVAREETYRALVRQYPQMRYAVGRACAVAGYAALYHELGLLPDVSIADEARDNMERVPGSRAIFRDIMAQTMRFAVMDDYTRSVHLEQPRAGALFYDDTAVRSRLDSDSIGLADYRRNGRRHAYFDIAEDHGLAEETRSPHCSPLIADEGTLALLYAPLPPDLPAINKDMLILMAAAEGNVDRYARLRRPSLVENELFCVVRAIYHSTMFAKWWAMQLDDTRDEARAPSHVLEALQTNNAAFLRKAVNARYIMSNGVSRITAETPSGEIPYVIWHPRRPDWATLRELVRRRPDMRPQAAHACIVADYQMHRNPHYAQDLEQRADALGLSLHEDRPADHVEALGAVRVRDTDPTDAWLYTQLDPSLMLFAGHGSGGIYQGFQPTTSYVDLAVCVPTSLRQEALCKPGKMMPLYQGEVEDEVDDEVKE</sequence>
<organism evidence="2 3">
    <name type="scientific">Sporothrix schenckii 1099-18</name>
    <dbReference type="NCBI Taxonomy" id="1397361"/>
    <lineage>
        <taxon>Eukaryota</taxon>
        <taxon>Fungi</taxon>
        <taxon>Dikarya</taxon>
        <taxon>Ascomycota</taxon>
        <taxon>Pezizomycotina</taxon>
        <taxon>Sordariomycetes</taxon>
        <taxon>Sordariomycetidae</taxon>
        <taxon>Ophiostomatales</taxon>
        <taxon>Ophiostomataceae</taxon>
        <taxon>Sporothrix</taxon>
    </lineage>
</organism>